<accession>A0AA39W8M4</accession>
<proteinExistence type="predicted"/>
<comment type="caution">
    <text evidence="2">The sequence shown here is derived from an EMBL/GenBank/DDBJ whole genome shotgun (WGS) entry which is preliminary data.</text>
</comment>
<keyword evidence="3" id="KW-1185">Reference proteome</keyword>
<evidence type="ECO:0000313" key="2">
    <source>
        <dbReference type="EMBL" id="KAK0607663.1"/>
    </source>
</evidence>
<reference evidence="2" key="2">
    <citation type="submission" date="2023-06" db="EMBL/GenBank/DDBJ databases">
        <authorList>
            <person name="Swenson N.G."/>
            <person name="Wegrzyn J.L."/>
            <person name="Mcevoy S.L."/>
        </authorList>
    </citation>
    <scope>NUCLEOTIDE SEQUENCE</scope>
    <source>
        <strain evidence="2">NS2018</strain>
        <tissue evidence="2">Leaf</tissue>
    </source>
</reference>
<organism evidence="2 3">
    <name type="scientific">Acer saccharum</name>
    <name type="common">Sugar maple</name>
    <dbReference type="NCBI Taxonomy" id="4024"/>
    <lineage>
        <taxon>Eukaryota</taxon>
        <taxon>Viridiplantae</taxon>
        <taxon>Streptophyta</taxon>
        <taxon>Embryophyta</taxon>
        <taxon>Tracheophyta</taxon>
        <taxon>Spermatophyta</taxon>
        <taxon>Magnoliopsida</taxon>
        <taxon>eudicotyledons</taxon>
        <taxon>Gunneridae</taxon>
        <taxon>Pentapetalae</taxon>
        <taxon>rosids</taxon>
        <taxon>malvids</taxon>
        <taxon>Sapindales</taxon>
        <taxon>Sapindaceae</taxon>
        <taxon>Hippocastanoideae</taxon>
        <taxon>Acereae</taxon>
        <taxon>Acer</taxon>
    </lineage>
</organism>
<sequence length="191" mass="20989">MSANTETATEISRMNKKMESLTSYIESMGFPNAGVKMLGRREGNSSGQFSDSEGFNEMNQGQEQEEKESSIASSQSTKGKKRNRGDGHSISSQRRHSTRNPRIGLGFRNEPDNPVQIVDNDEAAVVGDKGREGTGDILSADSLKILIGPLLPFGEGRIILDSVYTDDTLARLRKVYRILDVIRLSLPLRGT</sequence>
<dbReference type="Proteomes" id="UP001168877">
    <property type="component" value="Unassembled WGS sequence"/>
</dbReference>
<protein>
    <submittedName>
        <fullName evidence="2">Uncharacterized protein</fullName>
    </submittedName>
</protein>
<feature type="region of interest" description="Disordered" evidence="1">
    <location>
        <begin position="34"/>
        <end position="115"/>
    </location>
</feature>
<evidence type="ECO:0000313" key="3">
    <source>
        <dbReference type="Proteomes" id="UP001168877"/>
    </source>
</evidence>
<evidence type="ECO:0000256" key="1">
    <source>
        <dbReference type="SAM" id="MobiDB-lite"/>
    </source>
</evidence>
<reference evidence="2" key="1">
    <citation type="journal article" date="2022" name="Plant J.">
        <title>Strategies of tolerance reflected in two North American maple genomes.</title>
        <authorList>
            <person name="McEvoy S.L."/>
            <person name="Sezen U.U."/>
            <person name="Trouern-Trend A."/>
            <person name="McMahon S.M."/>
            <person name="Schaberg P.G."/>
            <person name="Yang J."/>
            <person name="Wegrzyn J.L."/>
            <person name="Swenson N.G."/>
        </authorList>
    </citation>
    <scope>NUCLEOTIDE SEQUENCE</scope>
    <source>
        <strain evidence="2">NS2018</strain>
    </source>
</reference>
<feature type="compositionally biased region" description="Polar residues" evidence="1">
    <location>
        <begin position="44"/>
        <end position="62"/>
    </location>
</feature>
<dbReference type="AlphaFoldDB" id="A0AA39W8M4"/>
<dbReference type="EMBL" id="JAUESC010000001">
    <property type="protein sequence ID" value="KAK0607663.1"/>
    <property type="molecule type" value="Genomic_DNA"/>
</dbReference>
<gene>
    <name evidence="2" type="ORF">LWI29_018259</name>
</gene>
<name>A0AA39W8M4_ACESA</name>